<dbReference type="KEGG" id="eiv:EIN_487750"/>
<evidence type="ECO:0000256" key="1">
    <source>
        <dbReference type="SAM" id="Coils"/>
    </source>
</evidence>
<dbReference type="EMBL" id="KB206670">
    <property type="protein sequence ID" value="ELP89273.1"/>
    <property type="molecule type" value="Genomic_DNA"/>
</dbReference>
<keyword evidence="4" id="KW-1185">Reference proteome</keyword>
<reference evidence="3 4" key="1">
    <citation type="submission" date="2012-10" db="EMBL/GenBank/DDBJ databases">
        <authorList>
            <person name="Zafar N."/>
            <person name="Inman J."/>
            <person name="Hall N."/>
            <person name="Lorenzi H."/>
            <person name="Caler E."/>
        </authorList>
    </citation>
    <scope>NUCLEOTIDE SEQUENCE [LARGE SCALE GENOMIC DNA]</scope>
    <source>
        <strain evidence="3 4">IP1</strain>
    </source>
</reference>
<evidence type="ECO:0000313" key="4">
    <source>
        <dbReference type="Proteomes" id="UP000014680"/>
    </source>
</evidence>
<evidence type="ECO:0000313" key="3">
    <source>
        <dbReference type="EMBL" id="ELP89273.1"/>
    </source>
</evidence>
<feature type="coiled-coil region" evidence="1">
    <location>
        <begin position="138"/>
        <end position="218"/>
    </location>
</feature>
<dbReference type="VEuPathDB" id="AmoebaDB:EIN_487750"/>
<dbReference type="GeneID" id="14888125"/>
<dbReference type="RefSeq" id="XP_004256044.1">
    <property type="nucleotide sequence ID" value="XM_004255996.1"/>
</dbReference>
<evidence type="ECO:0000256" key="2">
    <source>
        <dbReference type="SAM" id="MobiDB-lite"/>
    </source>
</evidence>
<proteinExistence type="predicted"/>
<dbReference type="OrthoDB" id="29850at2759"/>
<organism evidence="3 4">
    <name type="scientific">Entamoeba invadens IP1</name>
    <dbReference type="NCBI Taxonomy" id="370355"/>
    <lineage>
        <taxon>Eukaryota</taxon>
        <taxon>Amoebozoa</taxon>
        <taxon>Evosea</taxon>
        <taxon>Archamoebae</taxon>
        <taxon>Mastigamoebida</taxon>
        <taxon>Entamoebidae</taxon>
        <taxon>Entamoeba</taxon>
    </lineage>
</organism>
<feature type="compositionally biased region" description="Basic and acidic residues" evidence="2">
    <location>
        <begin position="504"/>
        <end position="519"/>
    </location>
</feature>
<accession>A0A0A1UAU2</accession>
<keyword evidence="1" id="KW-0175">Coiled coil</keyword>
<protein>
    <submittedName>
        <fullName evidence="3">Uncharacterized protein</fullName>
    </submittedName>
</protein>
<feature type="compositionally biased region" description="Basic and acidic residues" evidence="2">
    <location>
        <begin position="466"/>
        <end position="495"/>
    </location>
</feature>
<name>A0A0A1UAU2_ENTIV</name>
<sequence length="690" mass="79581">MGITKTVVIKESNGDVKCYTFKVTQTMNDGEMFSVDNKLFILKVVHKRFRREGDDVVCYLNDSEIDKLFKNIVNTPTFVAISFQSDEVEGKEKRVTGAGFKRPNGGFGDFVIRKIKDRIPENWPSALKSRIIKERSLMNNAESLLKDLASKIQSTQNSIDGATTVQNTKQQEVDDLDEKKKKLEEVVEKEKIEIQRKKEEYERKIREEGGQVEKILKEAQEEGRLALYKLSQNKMVSYKENSTNTNGLYHFEFENKEFCVKECKDDKVNVLDINTVGRGKNKMKQMNVKSIGTIKKDKNHDFSNTYEVLDTLAKEQSVNVFDVDIPKDYNKRVFPVVVCHLSQIGNDVNLPLVFPVEVPRCDNVTEYIYGNGYNKKSKCQNGIIVLHVHQGGVVEYNTLKVKSEEITFQNDGNDKEETEKEEVSDTGLNEKIEKVEKIEQVDTLSKEQSHVITNTVNTILITGKEKPNEVKEEPEIQDILEEKDKTCDNDEEKKTTPPKNNNESFKKVEKIEKGEDKQEKTNDISDIINCETMSFDDMICDQWEDLKYSKKNKKLEFIPCKECPYKKSIGSVYIFEKDNARYQVSFNKDIGKFSVQEKDGVDSYIYNVEKNEEKKSFVTDTSFNLTKILEKNKKSPSQKVFGVVAGIYQWKNSKYEEKTMDIIIPLNKDCIGKNFIFKVSEKLVYKFSIN</sequence>
<gene>
    <name evidence="3" type="ORF">EIN_487750</name>
</gene>
<feature type="region of interest" description="Disordered" evidence="2">
    <location>
        <begin position="466"/>
        <end position="519"/>
    </location>
</feature>
<dbReference type="Proteomes" id="UP000014680">
    <property type="component" value="Unassembled WGS sequence"/>
</dbReference>
<dbReference type="AlphaFoldDB" id="A0A0A1UAU2"/>